<feature type="transmembrane region" description="Helical" evidence="8">
    <location>
        <begin position="224"/>
        <end position="247"/>
    </location>
</feature>
<keyword evidence="6" id="KW-0675">Receptor</keyword>
<evidence type="ECO:0000256" key="2">
    <source>
        <dbReference type="ARBA" id="ARBA00022692"/>
    </source>
</evidence>
<reference evidence="10" key="1">
    <citation type="submission" date="2021-02" db="EMBL/GenBank/DDBJ databases">
        <authorList>
            <person name="Nowell W R."/>
        </authorList>
    </citation>
    <scope>NUCLEOTIDE SEQUENCE</scope>
</reference>
<dbReference type="CDD" id="cd00637">
    <property type="entry name" value="7tm_classA_rhodopsin-like"/>
    <property type="match status" value="1"/>
</dbReference>
<accession>A0A815H940</accession>
<evidence type="ECO:0000313" key="10">
    <source>
        <dbReference type="EMBL" id="CAF1349061.1"/>
    </source>
</evidence>
<evidence type="ECO:0000256" key="3">
    <source>
        <dbReference type="ARBA" id="ARBA00022989"/>
    </source>
</evidence>
<dbReference type="PANTHER" id="PTHR24243:SF224">
    <property type="entry name" value="G-PROTEIN COUPLED RECEPTOR 19-RELATED"/>
    <property type="match status" value="1"/>
</dbReference>
<feature type="transmembrane region" description="Helical" evidence="8">
    <location>
        <begin position="94"/>
        <end position="113"/>
    </location>
</feature>
<evidence type="ECO:0000256" key="6">
    <source>
        <dbReference type="ARBA" id="ARBA00023170"/>
    </source>
</evidence>
<feature type="transmembrane region" description="Helical" evidence="8">
    <location>
        <begin position="267"/>
        <end position="286"/>
    </location>
</feature>
<gene>
    <name evidence="10" type="ORF">XAT740_LOCUS31382</name>
</gene>
<feature type="transmembrane region" description="Helical" evidence="8">
    <location>
        <begin position="53"/>
        <end position="74"/>
    </location>
</feature>
<keyword evidence="7" id="KW-0807">Transducer</keyword>
<dbReference type="PROSITE" id="PS50262">
    <property type="entry name" value="G_PROTEIN_RECEP_F1_2"/>
    <property type="match status" value="1"/>
</dbReference>
<evidence type="ECO:0000256" key="5">
    <source>
        <dbReference type="ARBA" id="ARBA00023136"/>
    </source>
</evidence>
<comment type="subcellular location">
    <subcellularLocation>
        <location evidence="1">Membrane</location>
        <topology evidence="1">Multi-pass membrane protein</topology>
    </subcellularLocation>
</comment>
<keyword evidence="2 8" id="KW-0812">Transmembrane</keyword>
<feature type="domain" description="G-protein coupled receptors family 1 profile" evidence="9">
    <location>
        <begin position="31"/>
        <end position="283"/>
    </location>
</feature>
<keyword evidence="3 8" id="KW-1133">Transmembrane helix</keyword>
<evidence type="ECO:0000256" key="7">
    <source>
        <dbReference type="ARBA" id="ARBA00023224"/>
    </source>
</evidence>
<dbReference type="Pfam" id="PF00001">
    <property type="entry name" value="7tm_1"/>
    <property type="match status" value="1"/>
</dbReference>
<keyword evidence="5 8" id="KW-0472">Membrane</keyword>
<protein>
    <recommendedName>
        <fullName evidence="9">G-protein coupled receptors family 1 profile domain-containing protein</fullName>
    </recommendedName>
</protein>
<evidence type="ECO:0000256" key="8">
    <source>
        <dbReference type="SAM" id="Phobius"/>
    </source>
</evidence>
<evidence type="ECO:0000256" key="1">
    <source>
        <dbReference type="ARBA" id="ARBA00004141"/>
    </source>
</evidence>
<dbReference type="GO" id="GO:0005886">
    <property type="term" value="C:plasma membrane"/>
    <property type="evidence" value="ECO:0007669"/>
    <property type="project" value="TreeGrafter"/>
</dbReference>
<proteinExistence type="predicted"/>
<feature type="transmembrane region" description="Helical" evidence="8">
    <location>
        <begin position="16"/>
        <end position="41"/>
    </location>
</feature>
<evidence type="ECO:0000259" key="9">
    <source>
        <dbReference type="PROSITE" id="PS50262"/>
    </source>
</evidence>
<dbReference type="InterPro" id="IPR017452">
    <property type="entry name" value="GPCR_Rhodpsn_7TM"/>
</dbReference>
<feature type="transmembrane region" description="Helical" evidence="8">
    <location>
        <begin position="180"/>
        <end position="204"/>
    </location>
</feature>
<evidence type="ECO:0000313" key="11">
    <source>
        <dbReference type="Proteomes" id="UP000663828"/>
    </source>
</evidence>
<feature type="transmembrane region" description="Helical" evidence="8">
    <location>
        <begin position="134"/>
        <end position="160"/>
    </location>
</feature>
<dbReference type="EMBL" id="CAJNOR010002854">
    <property type="protein sequence ID" value="CAF1349061.1"/>
    <property type="molecule type" value="Genomic_DNA"/>
</dbReference>
<dbReference type="GO" id="GO:0004930">
    <property type="term" value="F:G protein-coupled receptor activity"/>
    <property type="evidence" value="ECO:0007669"/>
    <property type="project" value="UniProtKB-KW"/>
</dbReference>
<organism evidence="10 11">
    <name type="scientific">Adineta ricciae</name>
    <name type="common">Rotifer</name>
    <dbReference type="NCBI Taxonomy" id="249248"/>
    <lineage>
        <taxon>Eukaryota</taxon>
        <taxon>Metazoa</taxon>
        <taxon>Spiralia</taxon>
        <taxon>Gnathifera</taxon>
        <taxon>Rotifera</taxon>
        <taxon>Eurotatoria</taxon>
        <taxon>Bdelloidea</taxon>
        <taxon>Adinetida</taxon>
        <taxon>Adinetidae</taxon>
        <taxon>Adineta</taxon>
    </lineage>
</organism>
<dbReference type="Proteomes" id="UP000663828">
    <property type="component" value="Unassembled WGS sequence"/>
</dbReference>
<dbReference type="PANTHER" id="PTHR24243">
    <property type="entry name" value="G-PROTEIN COUPLED RECEPTOR"/>
    <property type="match status" value="1"/>
</dbReference>
<evidence type="ECO:0000256" key="4">
    <source>
        <dbReference type="ARBA" id="ARBA00023040"/>
    </source>
</evidence>
<keyword evidence="11" id="KW-1185">Reference proteome</keyword>
<keyword evidence="4" id="KW-0297">G-protein coupled receptor</keyword>
<dbReference type="Gene3D" id="1.20.1070.10">
    <property type="entry name" value="Rhodopsin 7-helix transmembrane proteins"/>
    <property type="match status" value="1"/>
</dbReference>
<sequence length="318" mass="37081">MSSDEILRLNFIAQTIVIYAGSSMFICGILGNIVNIFLFTFHRQFKSLSVSRFLLFSFFGSQLNLLSAFLPQLISRITGNDPLVKFEMLCKLRWFFGPVTGTVALHGICLASVNHYLLSLQNIRYHRWITQRRSYFICLFVLFYSVLFISPNLIYFTHWINTSNVTTCDIINPIAASYNVYIGLIIYSLIPILVLSILSSLIWFNIRKIIIRRNGIEQTITRLLVGQVVMVLFTTIAFAISRIYFLYTKNFWKDSLRLAQENVASSVMLLFSISTHCMSFYVYFLVSKMFRQNLYHIFYKQKRQIQPMVALQHTVHRI</sequence>
<name>A0A815H940_ADIRI</name>
<comment type="caution">
    <text evidence="10">The sequence shown here is derived from an EMBL/GenBank/DDBJ whole genome shotgun (WGS) entry which is preliminary data.</text>
</comment>
<dbReference type="SUPFAM" id="SSF81321">
    <property type="entry name" value="Family A G protein-coupled receptor-like"/>
    <property type="match status" value="1"/>
</dbReference>
<dbReference type="AlphaFoldDB" id="A0A815H940"/>
<dbReference type="InterPro" id="IPR000276">
    <property type="entry name" value="GPCR_Rhodpsn"/>
</dbReference>